<accession>A0ABX1M9H3</accession>
<evidence type="ECO:0000259" key="8">
    <source>
        <dbReference type="Pfam" id="PF12805"/>
    </source>
</evidence>
<feature type="transmembrane region" description="Helical" evidence="7">
    <location>
        <begin position="100"/>
        <end position="118"/>
    </location>
</feature>
<feature type="transmembrane region" description="Helical" evidence="7">
    <location>
        <begin position="149"/>
        <end position="173"/>
    </location>
</feature>
<evidence type="ECO:0000256" key="3">
    <source>
        <dbReference type="ARBA" id="ARBA00022692"/>
    </source>
</evidence>
<evidence type="ECO:0000256" key="6">
    <source>
        <dbReference type="ARBA" id="ARBA00043993"/>
    </source>
</evidence>
<dbReference type="PANTHER" id="PTHR30509:SF8">
    <property type="entry name" value="INNER MEMBRANE PROTEIN YCCS"/>
    <property type="match status" value="1"/>
</dbReference>
<feature type="transmembrane region" description="Helical" evidence="7">
    <location>
        <begin position="521"/>
        <end position="541"/>
    </location>
</feature>
<comment type="similarity">
    <text evidence="6">Belongs to the YccS/YhfK family.</text>
</comment>
<feature type="transmembrane region" description="Helical" evidence="7">
    <location>
        <begin position="462"/>
        <end position="483"/>
    </location>
</feature>
<gene>
    <name evidence="10" type="ORF">DP115_21750</name>
</gene>
<reference evidence="10 11" key="1">
    <citation type="submission" date="2018-06" db="EMBL/GenBank/DDBJ databases">
        <title>Comparative genomics of Brasilonema spp. strains.</title>
        <authorList>
            <person name="Alvarenga D.O."/>
            <person name="Fiore M.F."/>
            <person name="Varani A.M."/>
        </authorList>
    </citation>
    <scope>NUCLEOTIDE SEQUENCE [LARGE SCALE GENOMIC DNA]</scope>
    <source>
        <strain evidence="10 11">UFV-OR1</strain>
    </source>
</reference>
<sequence>MPSTDKRPFLWLLQQFQLKPGKPAIFSGLRSLFILGVPIGVGVITGHAATSAIATMAAWFVGMVNVDGTYRQRATAMIAATVGITTVFLIASLVSSHLALAVPTTFLVIFIAGLAGLYGSVAASVSLVTSIMFVISLARFASFSNFSTLIQHCALCLAGGTWTTVLSLGVWVVRPNVPAMQVVANCYLSLSKFVDLASERTSNPKDRLEWEQRFLQAQDTVIQDLTSARSVWTTIWTRQKGADLRGNSLLLLIEAVNQIVNSVVALRELLVIASEHQLFPRLDKEIQQVIQQLAIGLKMLSKAITKGKNSPHLGDLDRTVEALEHQWKVLRSQVFNQKINIQTDEYSDLVNLGKITASLKNLAQQIHTDAEIVTDLRQGKQRSIAQRDISPPAQSEHSTIIDTLRHNFTFDSVLFRHALRLALITTLAELLASLLQLPRGYWITLTALVALKPNYGGTSETTVQRVIGTILGGIIGIILILLVKNSLASPSSSGAAMPTESFANALCFLLLVFTAMSVRPLSYTIFTILLTPAIILLLNLISAGGWQVGVLRIVDSLVGGVLALLGSYLLFPRWERHQLPAQLEKTIRANLAYFQQVIANYLHPHQDASADSINMLRHQAALENVNAAAAAQRLFSEPRHVQGEIEPVMTLMVYIRGFFSSVTTLAEHLREFSGEYQFTELKPLADTIIHILENLADVLRQGQPPQQLPALDSYLEAIHNQIEQLHTARLSEIARNSNTLTPTLQAVREQTPLSIELDRIVNEIKVMHCVIARVVSKRS</sequence>
<dbReference type="InterPro" id="IPR032692">
    <property type="entry name" value="YccS_N"/>
</dbReference>
<keyword evidence="4 7" id="KW-1133">Transmembrane helix</keyword>
<evidence type="ECO:0000313" key="10">
    <source>
        <dbReference type="EMBL" id="NMF65243.1"/>
    </source>
</evidence>
<keyword evidence="3 7" id="KW-0812">Transmembrane</keyword>
<dbReference type="Proteomes" id="UP000762253">
    <property type="component" value="Unassembled WGS sequence"/>
</dbReference>
<dbReference type="Pfam" id="PF13515">
    <property type="entry name" value="FUSC_2"/>
    <property type="match status" value="1"/>
</dbReference>
<organism evidence="10 11">
    <name type="scientific">Brasilonema octagenarum UFV-OR1</name>
    <dbReference type="NCBI Taxonomy" id="417115"/>
    <lineage>
        <taxon>Bacteria</taxon>
        <taxon>Bacillati</taxon>
        <taxon>Cyanobacteriota</taxon>
        <taxon>Cyanophyceae</taxon>
        <taxon>Nostocales</taxon>
        <taxon>Scytonemataceae</taxon>
        <taxon>Brasilonema</taxon>
        <taxon>Octagenarum group</taxon>
    </lineage>
</organism>
<feature type="transmembrane region" description="Helical" evidence="7">
    <location>
        <begin position="495"/>
        <end position="515"/>
    </location>
</feature>
<feature type="transmembrane region" description="Helical" evidence="7">
    <location>
        <begin position="553"/>
        <end position="571"/>
    </location>
</feature>
<dbReference type="EMBL" id="QMEC01000095">
    <property type="protein sequence ID" value="NMF65243.1"/>
    <property type="molecule type" value="Genomic_DNA"/>
</dbReference>
<proteinExistence type="inferred from homology"/>
<dbReference type="Pfam" id="PF12805">
    <property type="entry name" value="FUSC-like"/>
    <property type="match status" value="1"/>
</dbReference>
<evidence type="ECO:0000256" key="2">
    <source>
        <dbReference type="ARBA" id="ARBA00022475"/>
    </source>
</evidence>
<dbReference type="PANTHER" id="PTHR30509">
    <property type="entry name" value="P-HYDROXYBENZOIC ACID EFFLUX PUMP SUBUNIT-RELATED"/>
    <property type="match status" value="1"/>
</dbReference>
<feature type="transmembrane region" description="Helical" evidence="7">
    <location>
        <begin position="74"/>
        <end position="94"/>
    </location>
</feature>
<keyword evidence="11" id="KW-1185">Reference proteome</keyword>
<evidence type="ECO:0000256" key="7">
    <source>
        <dbReference type="SAM" id="Phobius"/>
    </source>
</evidence>
<name>A0ABX1M9H3_9CYAN</name>
<evidence type="ECO:0000259" key="9">
    <source>
        <dbReference type="Pfam" id="PF13515"/>
    </source>
</evidence>
<feature type="domain" description="Integral membrane protein YccS N-terminal" evidence="8">
    <location>
        <begin position="86"/>
        <end position="338"/>
    </location>
</feature>
<protein>
    <recommendedName>
        <fullName evidence="12">Integral membrane protein YccS N-terminal domain-containing protein</fullName>
    </recommendedName>
</protein>
<dbReference type="RefSeq" id="WP_169266819.1">
    <property type="nucleotide sequence ID" value="NZ_QMEC01000095.1"/>
</dbReference>
<dbReference type="InterPro" id="IPR049453">
    <property type="entry name" value="Memb_transporter_dom"/>
</dbReference>
<evidence type="ECO:0000313" key="11">
    <source>
        <dbReference type="Proteomes" id="UP000762253"/>
    </source>
</evidence>
<feature type="transmembrane region" description="Helical" evidence="7">
    <location>
        <begin position="32"/>
        <end position="62"/>
    </location>
</feature>
<evidence type="ECO:0000256" key="5">
    <source>
        <dbReference type="ARBA" id="ARBA00023136"/>
    </source>
</evidence>
<comment type="subcellular location">
    <subcellularLocation>
        <location evidence="1">Cell membrane</location>
        <topology evidence="1">Multi-pass membrane protein</topology>
    </subcellularLocation>
</comment>
<evidence type="ECO:0000256" key="4">
    <source>
        <dbReference type="ARBA" id="ARBA00022989"/>
    </source>
</evidence>
<evidence type="ECO:0000256" key="1">
    <source>
        <dbReference type="ARBA" id="ARBA00004651"/>
    </source>
</evidence>
<keyword evidence="5 7" id="KW-0472">Membrane</keyword>
<comment type="caution">
    <text evidence="10">The sequence shown here is derived from an EMBL/GenBank/DDBJ whole genome shotgun (WGS) entry which is preliminary data.</text>
</comment>
<evidence type="ECO:0008006" key="12">
    <source>
        <dbReference type="Google" id="ProtNLM"/>
    </source>
</evidence>
<feature type="domain" description="Integral membrane bound transporter" evidence="9">
    <location>
        <begin position="428"/>
        <end position="565"/>
    </location>
</feature>
<keyword evidence="2" id="KW-1003">Cell membrane</keyword>